<dbReference type="InterPro" id="IPR051415">
    <property type="entry name" value="LAAT-1"/>
</dbReference>
<evidence type="ECO:0000256" key="3">
    <source>
        <dbReference type="ARBA" id="ARBA00022989"/>
    </source>
</evidence>
<evidence type="ECO:0000256" key="1">
    <source>
        <dbReference type="ARBA" id="ARBA00004141"/>
    </source>
</evidence>
<evidence type="ECO:0000256" key="7">
    <source>
        <dbReference type="SAM" id="MobiDB-lite"/>
    </source>
</evidence>
<evidence type="ECO:0000256" key="5">
    <source>
        <dbReference type="ARBA" id="ARBA00038039"/>
    </source>
</evidence>
<comment type="caution">
    <text evidence="9">The sequence shown here is derived from an EMBL/GenBank/DDBJ whole genome shotgun (WGS) entry which is preliminary data.</text>
</comment>
<proteinExistence type="inferred from homology"/>
<accession>A0A8H6IY94</accession>
<dbReference type="SMART" id="SM00679">
    <property type="entry name" value="CTNS"/>
    <property type="match status" value="2"/>
</dbReference>
<dbReference type="AlphaFoldDB" id="A0A8H6IY94"/>
<dbReference type="InterPro" id="IPR006603">
    <property type="entry name" value="PQ-loop_rpt"/>
</dbReference>
<dbReference type="PANTHER" id="PTHR16201:SF44">
    <property type="entry name" value="SEVEN TRANSMEMBRANE PROTEIN 1"/>
    <property type="match status" value="1"/>
</dbReference>
<gene>
    <name evidence="9" type="ORF">CMUS01_15289</name>
</gene>
<dbReference type="GO" id="GO:0098852">
    <property type="term" value="C:lytic vacuole membrane"/>
    <property type="evidence" value="ECO:0007669"/>
    <property type="project" value="UniProtKB-ARBA"/>
</dbReference>
<feature type="region of interest" description="Disordered" evidence="7">
    <location>
        <begin position="132"/>
        <end position="151"/>
    </location>
</feature>
<dbReference type="GO" id="GO:0034486">
    <property type="term" value="P:vacuolar transmembrane transport"/>
    <property type="evidence" value="ECO:0007669"/>
    <property type="project" value="UniProtKB-ARBA"/>
</dbReference>
<dbReference type="Pfam" id="PF04193">
    <property type="entry name" value="PQ-loop"/>
    <property type="match status" value="2"/>
</dbReference>
<dbReference type="OrthoDB" id="8048523at2759"/>
<feature type="transmembrane region" description="Helical" evidence="8">
    <location>
        <begin position="20"/>
        <end position="40"/>
    </location>
</feature>
<dbReference type="GO" id="GO:0015174">
    <property type="term" value="F:basic amino acid transmembrane transporter activity"/>
    <property type="evidence" value="ECO:0007669"/>
    <property type="project" value="UniProtKB-ARBA"/>
</dbReference>
<dbReference type="Gene3D" id="1.20.1280.290">
    <property type="match status" value="2"/>
</dbReference>
<protein>
    <submittedName>
        <fullName evidence="9">7 transmembrane domain-containing protein</fullName>
    </submittedName>
</protein>
<evidence type="ECO:0000313" key="10">
    <source>
        <dbReference type="Proteomes" id="UP000639643"/>
    </source>
</evidence>
<comment type="similarity">
    <text evidence="5">Belongs to the laat-1 family.</text>
</comment>
<evidence type="ECO:0000313" key="9">
    <source>
        <dbReference type="EMBL" id="KAF6802676.1"/>
    </source>
</evidence>
<feature type="transmembrane region" description="Helical" evidence="8">
    <location>
        <begin position="52"/>
        <end position="73"/>
    </location>
</feature>
<name>A0A8H6IY94_9PEZI</name>
<feature type="transmembrane region" description="Helical" evidence="8">
    <location>
        <begin position="244"/>
        <end position="263"/>
    </location>
</feature>
<dbReference type="FunFam" id="1.20.1280.290:FF:000009">
    <property type="entry name" value="PQ loop repeat family protein"/>
    <property type="match status" value="1"/>
</dbReference>
<dbReference type="EMBL" id="WIGM01001250">
    <property type="protein sequence ID" value="KAF6802676.1"/>
    <property type="molecule type" value="Genomic_DNA"/>
</dbReference>
<evidence type="ECO:0000256" key="6">
    <source>
        <dbReference type="ARBA" id="ARBA00050768"/>
    </source>
</evidence>
<feature type="transmembrane region" description="Helical" evidence="8">
    <location>
        <begin position="205"/>
        <end position="224"/>
    </location>
</feature>
<keyword evidence="10" id="KW-1185">Reference proteome</keyword>
<evidence type="ECO:0000256" key="4">
    <source>
        <dbReference type="ARBA" id="ARBA00023136"/>
    </source>
</evidence>
<comment type="subcellular location">
    <subcellularLocation>
        <location evidence="1">Membrane</location>
        <topology evidence="1">Multi-pass membrane protein</topology>
    </subcellularLocation>
</comment>
<feature type="transmembrane region" description="Helical" evidence="8">
    <location>
        <begin position="269"/>
        <end position="292"/>
    </location>
</feature>
<dbReference type="Proteomes" id="UP000639643">
    <property type="component" value="Unassembled WGS sequence"/>
</dbReference>
<dbReference type="PANTHER" id="PTHR16201">
    <property type="entry name" value="SEVEN TRANSMEMBRANE PROTEIN 1-RELATED"/>
    <property type="match status" value="1"/>
</dbReference>
<evidence type="ECO:0000256" key="8">
    <source>
        <dbReference type="SAM" id="Phobius"/>
    </source>
</evidence>
<keyword evidence="4 8" id="KW-0472">Membrane</keyword>
<keyword evidence="3 8" id="KW-1133">Transmembrane helix</keyword>
<sequence>MDTQYPLFHPAKYLREGLIASEILGSISMAAFLCLSVPQLMTNYKLKSADSLSIAFLLVWLVGDLANLLGGAMNHIAPASILVSAYLCLSDSTLICQSLYYNLVNANREGSPDYAAGLSPDAEQQPLLASCPQSASESSAPPAQRPGNILPKRSGVSGIDGWRYNLACIAIVAIGGLLGWIALYNAGVLGVDQATSNATSAESRIAELLGSLLGYFGALCYLCARIPQILKNHRGRSCEGLSSLFLLLSITGNLAYGLSVIAYKQETDYLLTSVPWLLGSLGTILEDCVMLIQIRVYTTGALKIEELGS</sequence>
<reference evidence="9" key="1">
    <citation type="journal article" date="2020" name="Phytopathology">
        <title>Genome Sequence Resources of Colletotrichum truncatum, C. plurivorum, C. musicola, and C. sojae: Four Species Pathogenic to Soybean (Glycine max).</title>
        <authorList>
            <person name="Rogerio F."/>
            <person name="Boufleur T.R."/>
            <person name="Ciampi-Guillardi M."/>
            <person name="Sukno S.A."/>
            <person name="Thon M.R."/>
            <person name="Massola Junior N.S."/>
            <person name="Baroncelli R."/>
        </authorList>
    </citation>
    <scope>NUCLEOTIDE SEQUENCE</scope>
    <source>
        <strain evidence="9">LFN0074</strain>
    </source>
</reference>
<feature type="compositionally biased region" description="Low complexity" evidence="7">
    <location>
        <begin position="132"/>
        <end position="146"/>
    </location>
</feature>
<organism evidence="9 10">
    <name type="scientific">Colletotrichum musicola</name>
    <dbReference type="NCBI Taxonomy" id="2175873"/>
    <lineage>
        <taxon>Eukaryota</taxon>
        <taxon>Fungi</taxon>
        <taxon>Dikarya</taxon>
        <taxon>Ascomycota</taxon>
        <taxon>Pezizomycotina</taxon>
        <taxon>Sordariomycetes</taxon>
        <taxon>Hypocreomycetidae</taxon>
        <taxon>Glomerellales</taxon>
        <taxon>Glomerellaceae</taxon>
        <taxon>Colletotrichum</taxon>
        <taxon>Colletotrichum orchidearum species complex</taxon>
    </lineage>
</organism>
<comment type="catalytic activity">
    <reaction evidence="6">
        <text>L-histidine(out) + L-arginine(in) = L-histidine(in) + L-arginine(out)</text>
        <dbReference type="Rhea" id="RHEA:71063"/>
        <dbReference type="ChEBI" id="CHEBI:32682"/>
        <dbReference type="ChEBI" id="CHEBI:57595"/>
    </reaction>
</comment>
<keyword evidence="2 8" id="KW-0812">Transmembrane</keyword>
<feature type="transmembrane region" description="Helical" evidence="8">
    <location>
        <begin position="162"/>
        <end position="185"/>
    </location>
</feature>
<evidence type="ECO:0000256" key="2">
    <source>
        <dbReference type="ARBA" id="ARBA00022692"/>
    </source>
</evidence>